<sequence length="383" mass="42668">MPTQPASRPVRRPSSGRPKPLALCSVFLLTPEADAKLDGISLRAALKADGREYLFKIFERVMRCQPGQSQRQLIVQLDALYPKGREVPPLLDLIRRAIYGDPVAISEAESVGLWQCWKAGLGERVPFHQRIAMDHAIEVEQACLAILADLRDKSFDRVAAAIAFDQRLRPYATDTALGCLTSATSEVTALPARVACLCEFLLSQVARVDVAMQLRRGEKGSQSFSYLVGTDDGKRCTPGGNLIRWIQTRFGVVTLEGLLALNAKGQAPAVIDESTLKRWSSDAVFPSGTKLGQLVLSVLKSRYDVGGVVQAELTVIGAHYWAARRLHKVLQIARRLHAIDRSADERIRWMQLMNDTTPETWCRRRYPLWIAHWQERDEVASGT</sequence>
<dbReference type="RefSeq" id="WP_128228331.1">
    <property type="nucleotide sequence ID" value="NZ_SACR01000003.1"/>
</dbReference>
<accession>A0A437RGS8</accession>
<evidence type="ECO:0000313" key="2">
    <source>
        <dbReference type="Proteomes" id="UP000285575"/>
    </source>
</evidence>
<protein>
    <submittedName>
        <fullName evidence="1">Uncharacterized protein</fullName>
    </submittedName>
</protein>
<dbReference type="AlphaFoldDB" id="A0A437RGS8"/>
<organism evidence="1 2">
    <name type="scientific">Rubrivivax rivuli</name>
    <dbReference type="NCBI Taxonomy" id="1862385"/>
    <lineage>
        <taxon>Bacteria</taxon>
        <taxon>Pseudomonadati</taxon>
        <taxon>Pseudomonadota</taxon>
        <taxon>Betaproteobacteria</taxon>
        <taxon>Burkholderiales</taxon>
        <taxon>Sphaerotilaceae</taxon>
        <taxon>Rubrivivax</taxon>
    </lineage>
</organism>
<dbReference type="EMBL" id="SACR01000003">
    <property type="protein sequence ID" value="RVU45959.1"/>
    <property type="molecule type" value="Genomic_DNA"/>
</dbReference>
<gene>
    <name evidence="1" type="ORF">EOE66_08760</name>
</gene>
<evidence type="ECO:0000313" key="1">
    <source>
        <dbReference type="EMBL" id="RVU45959.1"/>
    </source>
</evidence>
<keyword evidence="2" id="KW-1185">Reference proteome</keyword>
<dbReference type="OrthoDB" id="9153911at2"/>
<reference evidence="1 2" key="1">
    <citation type="submission" date="2019-01" db="EMBL/GenBank/DDBJ databases">
        <authorList>
            <person name="Chen W.-M."/>
        </authorList>
    </citation>
    <scope>NUCLEOTIDE SEQUENCE [LARGE SCALE GENOMIC DNA]</scope>
    <source>
        <strain evidence="1 2">KYPY4</strain>
    </source>
</reference>
<proteinExistence type="predicted"/>
<dbReference type="Proteomes" id="UP000285575">
    <property type="component" value="Unassembled WGS sequence"/>
</dbReference>
<comment type="caution">
    <text evidence="1">The sequence shown here is derived from an EMBL/GenBank/DDBJ whole genome shotgun (WGS) entry which is preliminary data.</text>
</comment>
<name>A0A437RGS8_9BURK</name>